<evidence type="ECO:0000313" key="2">
    <source>
        <dbReference type="Proteomes" id="UP001152888"/>
    </source>
</evidence>
<dbReference type="AlphaFoldDB" id="A0A9P0QJF2"/>
<organism evidence="1 2">
    <name type="scientific">Acanthoscelides obtectus</name>
    <name type="common">Bean weevil</name>
    <name type="synonym">Bruchus obtectus</name>
    <dbReference type="NCBI Taxonomy" id="200917"/>
    <lineage>
        <taxon>Eukaryota</taxon>
        <taxon>Metazoa</taxon>
        <taxon>Ecdysozoa</taxon>
        <taxon>Arthropoda</taxon>
        <taxon>Hexapoda</taxon>
        <taxon>Insecta</taxon>
        <taxon>Pterygota</taxon>
        <taxon>Neoptera</taxon>
        <taxon>Endopterygota</taxon>
        <taxon>Coleoptera</taxon>
        <taxon>Polyphaga</taxon>
        <taxon>Cucujiformia</taxon>
        <taxon>Chrysomeloidea</taxon>
        <taxon>Chrysomelidae</taxon>
        <taxon>Bruchinae</taxon>
        <taxon>Bruchini</taxon>
        <taxon>Acanthoscelides</taxon>
    </lineage>
</organism>
<gene>
    <name evidence="1" type="ORF">ACAOBT_LOCUS38611</name>
</gene>
<comment type="caution">
    <text evidence="1">The sequence shown here is derived from an EMBL/GenBank/DDBJ whole genome shotgun (WGS) entry which is preliminary data.</text>
</comment>
<keyword evidence="2" id="KW-1185">Reference proteome</keyword>
<sequence>MWVHGRSDLLRWNVIGKANIVKTRATLKYITVQQMSKKEVPHRPSTSALYTDFILEAKKKLQHCDLIKYQDDLNTQMLCGIPAALFNMNQPPKFKQT</sequence>
<proteinExistence type="predicted"/>
<reference evidence="1" key="1">
    <citation type="submission" date="2022-03" db="EMBL/GenBank/DDBJ databases">
        <authorList>
            <person name="Sayadi A."/>
        </authorList>
    </citation>
    <scope>NUCLEOTIDE SEQUENCE</scope>
</reference>
<accession>A0A9P0QJF2</accession>
<name>A0A9P0QJF2_ACAOB</name>
<dbReference type="EMBL" id="CAKOFQ010012470">
    <property type="protein sequence ID" value="CAH2021547.1"/>
    <property type="molecule type" value="Genomic_DNA"/>
</dbReference>
<dbReference type="OrthoDB" id="6774613at2759"/>
<evidence type="ECO:0000313" key="1">
    <source>
        <dbReference type="EMBL" id="CAH2021547.1"/>
    </source>
</evidence>
<dbReference type="Proteomes" id="UP001152888">
    <property type="component" value="Unassembled WGS sequence"/>
</dbReference>
<protein>
    <submittedName>
        <fullName evidence="1">Uncharacterized protein</fullName>
    </submittedName>
</protein>